<evidence type="ECO:0000313" key="4">
    <source>
        <dbReference type="EMBL" id="CCM00406.1"/>
    </source>
</evidence>
<keyword evidence="2" id="KW-1133">Transmembrane helix</keyword>
<feature type="domain" description="DUF1279" evidence="3">
    <location>
        <begin position="81"/>
        <end position="191"/>
    </location>
</feature>
<dbReference type="InterPro" id="IPR009688">
    <property type="entry name" value="FAM210A/B-like_dom"/>
</dbReference>
<dbReference type="PANTHER" id="PTHR21377:SF0">
    <property type="entry name" value="PROTEIN FAM210B, MITOCHONDRIAL"/>
    <property type="match status" value="1"/>
</dbReference>
<dbReference type="PANTHER" id="PTHR21377">
    <property type="entry name" value="PROTEIN FAM210B, MITOCHONDRIAL"/>
    <property type="match status" value="1"/>
</dbReference>
<keyword evidence="2" id="KW-0472">Membrane</keyword>
<keyword evidence="2" id="KW-0812">Transmembrane</keyword>
<sequence length="226" mass="24658">MVRSLILRVPLIRSLLPRVTQPVLPLAVRLTSPHPTASLTRPLAHPGTRFFHLPSPRLASSTPSPSDQHSPGLPPNATLSQRLKHLIKAYGWYALGVYIFLTALDFTVAFAGINLIGAEHVSRVTAAVKDYAAGFIHSRPPEPGREEIDDITAHPGASGQGDLYTMLVLAYTVHKTLFFPIRVGLTATLTPRLVRWLTARGWTGGAGAKRAAKEVRDKIRSSRDQV</sequence>
<accession>J4I922</accession>
<evidence type="ECO:0000256" key="1">
    <source>
        <dbReference type="SAM" id="MobiDB-lite"/>
    </source>
</evidence>
<dbReference type="InterPro" id="IPR045866">
    <property type="entry name" value="FAM210A/B-like"/>
</dbReference>
<dbReference type="HOGENOM" id="CLU_059211_1_2_1"/>
<evidence type="ECO:0000313" key="5">
    <source>
        <dbReference type="Proteomes" id="UP000006352"/>
    </source>
</evidence>
<dbReference type="OrthoDB" id="426386at2759"/>
<feature type="compositionally biased region" description="Polar residues" evidence="1">
    <location>
        <begin position="58"/>
        <end position="69"/>
    </location>
</feature>
<name>J4I922_9APHY</name>
<dbReference type="GeneID" id="24095317"/>
<dbReference type="GO" id="GO:0005739">
    <property type="term" value="C:mitochondrion"/>
    <property type="evidence" value="ECO:0007669"/>
    <property type="project" value="TreeGrafter"/>
</dbReference>
<evidence type="ECO:0000256" key="2">
    <source>
        <dbReference type="SAM" id="Phobius"/>
    </source>
</evidence>
<dbReference type="STRING" id="599839.J4I922"/>
<dbReference type="EMBL" id="HE796981">
    <property type="protein sequence ID" value="CCM00406.1"/>
    <property type="molecule type" value="Genomic_DNA"/>
</dbReference>
<dbReference type="RefSeq" id="XP_012179689.1">
    <property type="nucleotide sequence ID" value="XM_012324299.1"/>
</dbReference>
<dbReference type="InParanoid" id="J4I922"/>
<feature type="transmembrane region" description="Helical" evidence="2">
    <location>
        <begin position="90"/>
        <end position="113"/>
    </location>
</feature>
<gene>
    <name evidence="4" type="ORF">FIBRA_02436</name>
</gene>
<protein>
    <recommendedName>
        <fullName evidence="3">DUF1279 domain-containing protein</fullName>
    </recommendedName>
</protein>
<keyword evidence="5" id="KW-1185">Reference proteome</keyword>
<dbReference type="FunCoup" id="J4I922">
    <property type="interactions" value="150"/>
</dbReference>
<dbReference type="Pfam" id="PF06916">
    <property type="entry name" value="FAM210A-B_dom"/>
    <property type="match status" value="1"/>
</dbReference>
<feature type="region of interest" description="Disordered" evidence="1">
    <location>
        <begin position="55"/>
        <end position="75"/>
    </location>
</feature>
<dbReference type="AlphaFoldDB" id="J4I922"/>
<reference evidence="4 5" key="1">
    <citation type="journal article" date="2012" name="Appl. Environ. Microbiol.">
        <title>Short-read sequencing for genomic analysis of the brown rot fungus Fibroporia radiculosa.</title>
        <authorList>
            <person name="Tang J.D."/>
            <person name="Perkins A.D."/>
            <person name="Sonstegard T.S."/>
            <person name="Schroeder S.G."/>
            <person name="Burgess S.C."/>
            <person name="Diehl S.V."/>
        </authorList>
    </citation>
    <scope>NUCLEOTIDE SEQUENCE [LARGE SCALE GENOMIC DNA]</scope>
    <source>
        <strain evidence="4 5">TFFH 294</strain>
    </source>
</reference>
<evidence type="ECO:0000259" key="3">
    <source>
        <dbReference type="Pfam" id="PF06916"/>
    </source>
</evidence>
<organism evidence="4 5">
    <name type="scientific">Fibroporia radiculosa</name>
    <dbReference type="NCBI Taxonomy" id="599839"/>
    <lineage>
        <taxon>Eukaryota</taxon>
        <taxon>Fungi</taxon>
        <taxon>Dikarya</taxon>
        <taxon>Basidiomycota</taxon>
        <taxon>Agaricomycotina</taxon>
        <taxon>Agaricomycetes</taxon>
        <taxon>Polyporales</taxon>
        <taxon>Fibroporiaceae</taxon>
        <taxon>Fibroporia</taxon>
    </lineage>
</organism>
<dbReference type="Proteomes" id="UP000006352">
    <property type="component" value="Unassembled WGS sequence"/>
</dbReference>
<proteinExistence type="predicted"/>